<dbReference type="Proteomes" id="UP001156831">
    <property type="component" value="Unassembled WGS sequence"/>
</dbReference>
<feature type="transmembrane region" description="Helical" evidence="14">
    <location>
        <begin position="54"/>
        <end position="74"/>
    </location>
</feature>
<evidence type="ECO:0000256" key="3">
    <source>
        <dbReference type="ARBA" id="ARBA00012438"/>
    </source>
</evidence>
<dbReference type="PROSITE" id="PS50894">
    <property type="entry name" value="HPT"/>
    <property type="match status" value="1"/>
</dbReference>
<feature type="domain" description="Histidine kinase" evidence="15">
    <location>
        <begin position="198"/>
        <end position="420"/>
    </location>
</feature>
<keyword evidence="7" id="KW-0547">Nucleotide-binding</keyword>
<feature type="modified residue" description="4-aspartylphosphate" evidence="13">
    <location>
        <position position="502"/>
    </location>
</feature>
<keyword evidence="10" id="KW-0902">Two-component regulatory system</keyword>
<sequence>MAVPLFDLVRARLSNRPDSEHGQAIVRLVMLAVVYLYLYFAFEGDPSLVGPLFASRTILTIDFVVAFGILAWIVARPGISHPRRVLGMVIDNVLMGTGMYLLGEKLAPMYVILLWVTIGNGLRFGPRYLYGAIGFAAVTFSTVVMYTPYWQANSWLGWGLVIGLVAVPLYLISLLRALIEATNAAKAASEAKSRFLANMSHEFRTPLNGIVGMSELLMSSKLDVDQRDSAQVIQTSARSLQLLVDDVLNLSAIEAGRFNRIDTDFSLREQLKSIHLMLLPGAQARGLALELNIGADVPDLLHSDANHLRQILINLLSNAIKFTEEGQVTLDVSLAGDADARNALLRFSVHDTGIGIPASALERIFDAFEQVESGRGRRFGGTGLGTTIAKALTELLGGTIRAESTVGAGSHFHVELPMRLADVQLAPESRPHDNVIAFSDPFVRHRARVRSLRILVGDDQAANLMVMRKLLEKAGHRAYIVNAGEDILDAIENQQFDAVITDLHMPGISGLEVIKQARFMEAGRKRTPFIVLSADATSEAQAECERAGAFAYLTKPIAVDRLLQKLADIAEGQADASVAAVAPASAPGAAAQENVVSKHILDELREMGLGEEFVQRFLGECARDARKCIADIELAGNAARWEEFRDVCHALKGTAANMGAMRMSETASAGMRMPVDQLSRDWAGLSNRLRQQLEQALAALREQGDLVPTEADADA</sequence>
<dbReference type="CDD" id="cd16922">
    <property type="entry name" value="HATPase_EvgS-ArcB-TorS-like"/>
    <property type="match status" value="1"/>
</dbReference>
<keyword evidence="8 18" id="KW-0067">ATP-binding</keyword>
<proteinExistence type="predicted"/>
<evidence type="ECO:0000256" key="8">
    <source>
        <dbReference type="ARBA" id="ARBA00022840"/>
    </source>
</evidence>
<dbReference type="PANTHER" id="PTHR45339">
    <property type="entry name" value="HYBRID SIGNAL TRANSDUCTION HISTIDINE KINASE J"/>
    <property type="match status" value="1"/>
</dbReference>
<evidence type="ECO:0000256" key="11">
    <source>
        <dbReference type="ARBA" id="ARBA00023136"/>
    </source>
</evidence>
<evidence type="ECO:0000313" key="18">
    <source>
        <dbReference type="EMBL" id="MDH5829848.1"/>
    </source>
</evidence>
<comment type="subcellular location">
    <subcellularLocation>
        <location evidence="2">Cell membrane</location>
        <topology evidence="2">Multi-pass membrane protein</topology>
    </subcellularLocation>
</comment>
<keyword evidence="11 14" id="KW-0472">Membrane</keyword>
<dbReference type="InterPro" id="IPR001789">
    <property type="entry name" value="Sig_transdc_resp-reg_receiver"/>
</dbReference>
<evidence type="ECO:0000256" key="1">
    <source>
        <dbReference type="ARBA" id="ARBA00000085"/>
    </source>
</evidence>
<dbReference type="Pfam" id="PF00512">
    <property type="entry name" value="HisKA"/>
    <property type="match status" value="1"/>
</dbReference>
<dbReference type="Gene3D" id="3.40.50.2300">
    <property type="match status" value="1"/>
</dbReference>
<dbReference type="CDD" id="cd17546">
    <property type="entry name" value="REC_hyHK_CKI1_RcsC-like"/>
    <property type="match status" value="1"/>
</dbReference>
<dbReference type="GO" id="GO:0005524">
    <property type="term" value="F:ATP binding"/>
    <property type="evidence" value="ECO:0007669"/>
    <property type="project" value="UniProtKB-KW"/>
</dbReference>
<dbReference type="SUPFAM" id="SSF55874">
    <property type="entry name" value="ATPase domain of HSP90 chaperone/DNA topoisomerase II/histidine kinase"/>
    <property type="match status" value="1"/>
</dbReference>
<feature type="transmembrane region" description="Helical" evidence="14">
    <location>
        <begin position="155"/>
        <end position="179"/>
    </location>
</feature>
<evidence type="ECO:0000256" key="2">
    <source>
        <dbReference type="ARBA" id="ARBA00004651"/>
    </source>
</evidence>
<dbReference type="InterPro" id="IPR036641">
    <property type="entry name" value="HPT_dom_sf"/>
</dbReference>
<dbReference type="Pfam" id="PF01627">
    <property type="entry name" value="Hpt"/>
    <property type="match status" value="1"/>
</dbReference>
<feature type="transmembrane region" description="Helical" evidence="14">
    <location>
        <begin position="128"/>
        <end position="149"/>
    </location>
</feature>
<keyword evidence="4" id="KW-1003">Cell membrane</keyword>
<keyword evidence="19" id="KW-1185">Reference proteome</keyword>
<keyword evidence="9 14" id="KW-1133">Transmembrane helix</keyword>
<dbReference type="InterPro" id="IPR003661">
    <property type="entry name" value="HisK_dim/P_dom"/>
</dbReference>
<dbReference type="InterPro" id="IPR003594">
    <property type="entry name" value="HATPase_dom"/>
</dbReference>
<feature type="domain" description="Response regulatory" evidence="16">
    <location>
        <begin position="453"/>
        <end position="570"/>
    </location>
</feature>
<evidence type="ECO:0000259" key="17">
    <source>
        <dbReference type="PROSITE" id="PS50894"/>
    </source>
</evidence>
<protein>
    <recommendedName>
        <fullName evidence="3">histidine kinase</fullName>
        <ecNumber evidence="3">2.7.13.3</ecNumber>
    </recommendedName>
</protein>
<dbReference type="PANTHER" id="PTHR45339:SF1">
    <property type="entry name" value="HYBRID SIGNAL TRANSDUCTION HISTIDINE KINASE J"/>
    <property type="match status" value="1"/>
</dbReference>
<dbReference type="Gene3D" id="1.10.287.130">
    <property type="match status" value="1"/>
</dbReference>
<dbReference type="Gene3D" id="3.30.565.10">
    <property type="entry name" value="Histidine kinase-like ATPase, C-terminal domain"/>
    <property type="match status" value="1"/>
</dbReference>
<evidence type="ECO:0000256" key="6">
    <source>
        <dbReference type="ARBA" id="ARBA00022692"/>
    </source>
</evidence>
<evidence type="ECO:0000256" key="12">
    <source>
        <dbReference type="PROSITE-ProRule" id="PRU00110"/>
    </source>
</evidence>
<reference evidence="18 19" key="1">
    <citation type="submission" date="2023-04" db="EMBL/GenBank/DDBJ databases">
        <title>Luteimonas sp. M1R5S18.</title>
        <authorList>
            <person name="Sun J.-Q."/>
        </authorList>
    </citation>
    <scope>NUCLEOTIDE SEQUENCE [LARGE SCALE GENOMIC DNA]</scope>
    <source>
        <strain evidence="18 19">M1R5S18</strain>
    </source>
</reference>
<dbReference type="SUPFAM" id="SSF47384">
    <property type="entry name" value="Homodimeric domain of signal transducing histidine kinase"/>
    <property type="match status" value="1"/>
</dbReference>
<dbReference type="SMART" id="SM00448">
    <property type="entry name" value="REC"/>
    <property type="match status" value="1"/>
</dbReference>
<organism evidence="18 19">
    <name type="scientific">Luteimonas rhizosphaericola</name>
    <dbReference type="NCBI Taxonomy" id="3042024"/>
    <lineage>
        <taxon>Bacteria</taxon>
        <taxon>Pseudomonadati</taxon>
        <taxon>Pseudomonadota</taxon>
        <taxon>Gammaproteobacteria</taxon>
        <taxon>Lysobacterales</taxon>
        <taxon>Lysobacteraceae</taxon>
        <taxon>Luteimonas</taxon>
    </lineage>
</organism>
<dbReference type="InterPro" id="IPR036097">
    <property type="entry name" value="HisK_dim/P_sf"/>
</dbReference>
<evidence type="ECO:0000256" key="5">
    <source>
        <dbReference type="ARBA" id="ARBA00022553"/>
    </source>
</evidence>
<feature type="transmembrane region" description="Helical" evidence="14">
    <location>
        <begin position="94"/>
        <end position="116"/>
    </location>
</feature>
<evidence type="ECO:0000256" key="10">
    <source>
        <dbReference type="ARBA" id="ARBA00023012"/>
    </source>
</evidence>
<evidence type="ECO:0000256" key="9">
    <source>
        <dbReference type="ARBA" id="ARBA00022989"/>
    </source>
</evidence>
<evidence type="ECO:0000259" key="15">
    <source>
        <dbReference type="PROSITE" id="PS50109"/>
    </source>
</evidence>
<evidence type="ECO:0000259" key="16">
    <source>
        <dbReference type="PROSITE" id="PS50110"/>
    </source>
</evidence>
<dbReference type="EMBL" id="JARXRN010000020">
    <property type="protein sequence ID" value="MDH5829848.1"/>
    <property type="molecule type" value="Genomic_DNA"/>
</dbReference>
<feature type="modified residue" description="Phosphohistidine" evidence="12">
    <location>
        <position position="649"/>
    </location>
</feature>
<dbReference type="SUPFAM" id="SSF52172">
    <property type="entry name" value="CheY-like"/>
    <property type="match status" value="1"/>
</dbReference>
<feature type="transmembrane region" description="Helical" evidence="14">
    <location>
        <begin position="24"/>
        <end position="42"/>
    </location>
</feature>
<dbReference type="SMART" id="SM00073">
    <property type="entry name" value="HPT"/>
    <property type="match status" value="1"/>
</dbReference>
<gene>
    <name evidence="18" type="ORF">QFW80_04860</name>
</gene>
<dbReference type="Pfam" id="PF02518">
    <property type="entry name" value="HATPase_c"/>
    <property type="match status" value="1"/>
</dbReference>
<accession>A0ABT6JGP0</accession>
<evidence type="ECO:0000256" key="4">
    <source>
        <dbReference type="ARBA" id="ARBA00022475"/>
    </source>
</evidence>
<name>A0ABT6JGP0_9GAMM</name>
<evidence type="ECO:0000256" key="13">
    <source>
        <dbReference type="PROSITE-ProRule" id="PRU00169"/>
    </source>
</evidence>
<dbReference type="InterPro" id="IPR036890">
    <property type="entry name" value="HATPase_C_sf"/>
</dbReference>
<comment type="catalytic activity">
    <reaction evidence="1">
        <text>ATP + protein L-histidine = ADP + protein N-phospho-L-histidine.</text>
        <dbReference type="EC" id="2.7.13.3"/>
    </reaction>
</comment>
<dbReference type="SUPFAM" id="SSF47226">
    <property type="entry name" value="Histidine-containing phosphotransfer domain, HPT domain"/>
    <property type="match status" value="1"/>
</dbReference>
<dbReference type="SMART" id="SM00388">
    <property type="entry name" value="HisKA"/>
    <property type="match status" value="1"/>
</dbReference>
<dbReference type="Pfam" id="PF00072">
    <property type="entry name" value="Response_reg"/>
    <property type="match status" value="1"/>
</dbReference>
<keyword evidence="5 13" id="KW-0597">Phosphoprotein</keyword>
<dbReference type="SMART" id="SM00387">
    <property type="entry name" value="HATPase_c"/>
    <property type="match status" value="1"/>
</dbReference>
<evidence type="ECO:0000256" key="14">
    <source>
        <dbReference type="SAM" id="Phobius"/>
    </source>
</evidence>
<dbReference type="CDD" id="cd00082">
    <property type="entry name" value="HisKA"/>
    <property type="match status" value="1"/>
</dbReference>
<evidence type="ECO:0000313" key="19">
    <source>
        <dbReference type="Proteomes" id="UP001156831"/>
    </source>
</evidence>
<dbReference type="Gene3D" id="1.20.120.160">
    <property type="entry name" value="HPT domain"/>
    <property type="match status" value="1"/>
</dbReference>
<feature type="domain" description="HPt" evidence="17">
    <location>
        <begin position="610"/>
        <end position="700"/>
    </location>
</feature>
<dbReference type="InterPro" id="IPR004358">
    <property type="entry name" value="Sig_transdc_His_kin-like_C"/>
</dbReference>
<keyword evidence="6 14" id="KW-0812">Transmembrane</keyword>
<dbReference type="InterPro" id="IPR011006">
    <property type="entry name" value="CheY-like_superfamily"/>
</dbReference>
<dbReference type="PRINTS" id="PR00344">
    <property type="entry name" value="BCTRLSENSOR"/>
</dbReference>
<dbReference type="PROSITE" id="PS50110">
    <property type="entry name" value="RESPONSE_REGULATORY"/>
    <property type="match status" value="1"/>
</dbReference>
<dbReference type="PROSITE" id="PS50109">
    <property type="entry name" value="HIS_KIN"/>
    <property type="match status" value="1"/>
</dbReference>
<dbReference type="InterPro" id="IPR008207">
    <property type="entry name" value="Sig_transdc_His_kin_Hpt_dom"/>
</dbReference>
<comment type="caution">
    <text evidence="18">The sequence shown here is derived from an EMBL/GenBank/DDBJ whole genome shotgun (WGS) entry which is preliminary data.</text>
</comment>
<dbReference type="InterPro" id="IPR005467">
    <property type="entry name" value="His_kinase_dom"/>
</dbReference>
<dbReference type="RefSeq" id="WP_280600621.1">
    <property type="nucleotide sequence ID" value="NZ_JARXRN010000020.1"/>
</dbReference>
<dbReference type="EC" id="2.7.13.3" evidence="3"/>
<evidence type="ECO:0000256" key="7">
    <source>
        <dbReference type="ARBA" id="ARBA00022741"/>
    </source>
</evidence>